<feature type="compositionally biased region" description="Pro residues" evidence="1">
    <location>
        <begin position="492"/>
        <end position="512"/>
    </location>
</feature>
<evidence type="ECO:0000313" key="4">
    <source>
        <dbReference type="EMBL" id="CAG5077201.1"/>
    </source>
</evidence>
<proteinExistence type="predicted"/>
<keyword evidence="5" id="KW-1185">Reference proteome</keyword>
<accession>A0ABN7RL02</accession>
<feature type="region of interest" description="Disordered" evidence="1">
    <location>
        <begin position="489"/>
        <end position="519"/>
    </location>
</feature>
<reference evidence="4 5" key="1">
    <citation type="submission" date="2021-04" db="EMBL/GenBank/DDBJ databases">
        <authorList>
            <person name="Rakotoarivonina H."/>
        </authorList>
    </citation>
    <scope>NUCLEOTIDE SEQUENCE [LARGE SCALE GENOMIC DNA]</scope>
    <source>
        <strain evidence="4 5">XE</strain>
    </source>
</reference>
<feature type="signal peptide" evidence="2">
    <location>
        <begin position="1"/>
        <end position="26"/>
    </location>
</feature>
<feature type="domain" description="SLH" evidence="3">
    <location>
        <begin position="79"/>
        <end position="142"/>
    </location>
</feature>
<protein>
    <submittedName>
        <fullName evidence="4">S-layer domain protein</fullName>
    </submittedName>
</protein>
<evidence type="ECO:0000313" key="5">
    <source>
        <dbReference type="Proteomes" id="UP000681526"/>
    </source>
</evidence>
<keyword evidence="2" id="KW-0732">Signal</keyword>
<name>A0ABN7RL02_THEXY</name>
<feature type="domain" description="SLH" evidence="3">
    <location>
        <begin position="18"/>
        <end position="78"/>
    </location>
</feature>
<comment type="caution">
    <text evidence="4">The sequence shown here is derived from an EMBL/GenBank/DDBJ whole genome shotgun (WGS) entry which is preliminary data.</text>
</comment>
<sequence>MWRRMIHVFTALLLIAAIANPIAGHAADTSAEEKYNKLVEAGVFEGFPDGQAHLDQNMTRAQAAKIIALILGLDENAGAADIYKDLDEAKWAKGFIGAATEAGILEGRGGGIFDPSADVTIQELAKIMVEALGIEVNEDATVEGVDEWAGMYVAAAVAAGLIPEQSDYTVPASRQLLVEASYFAYESVSNEKWIKSAKQTGVRTVSIDLQGSFDPDATSVAIERIGEVGDRTAVGIESLEWDGGSAVTVVLSDVAEAGKYEAKLTVEQDGETAVYTFSYTVEPEQVSRVELGGSGKLPRADNVEVPYILYNQYGEPMSEPPADLKLQVASSANVKPHPDRQALLVNLAGWNENRVDIHLLVTEKIYTNRTYQVGDKPVIESVETDGFVNEAGSPVDRLKKGESAWLLLRPYDQYGNLITDVDWLNENLKAEESVSGRQSAKELAPGPGGAAAVRVTAGSHLAKTSLTVTIRSLSDEVLAQASIAVESDPEFYVPPAPSPAPTPTPEPEPEPTPEATVSVDPDSIVTVDKDSFNVTTSVYVTSTNVTTLYYALVIESDPEVPTADDLIHDRLPSGTMDSGKVSTDGKVKLEFETPVDLKFNLYIVGTDDSGSLVSNLLTVEIDTDTSKVFRLHAVVDATTDDDYWKICLSHTPDDAEGTVYYVISDNPIHDASEDDLVRIATEPDVPDDVPAQVIARGTKHWSGTSDQIRVDKKGWTPGTYHVYVVLEYRGVRLKAEGALGLTN</sequence>
<evidence type="ECO:0000259" key="3">
    <source>
        <dbReference type="PROSITE" id="PS51272"/>
    </source>
</evidence>
<dbReference type="EMBL" id="CAJRAY010000005">
    <property type="protein sequence ID" value="CAG5077201.1"/>
    <property type="molecule type" value="Genomic_DNA"/>
</dbReference>
<feature type="chain" id="PRO_5047277613" evidence="2">
    <location>
        <begin position="27"/>
        <end position="743"/>
    </location>
</feature>
<dbReference type="Proteomes" id="UP000681526">
    <property type="component" value="Unassembled WGS sequence"/>
</dbReference>
<gene>
    <name evidence="4" type="primary">txxe 620</name>
    <name evidence="4" type="ORF">TXXE_01275</name>
</gene>
<evidence type="ECO:0000256" key="1">
    <source>
        <dbReference type="SAM" id="MobiDB-lite"/>
    </source>
</evidence>
<dbReference type="Pfam" id="PF00395">
    <property type="entry name" value="SLH"/>
    <property type="match status" value="1"/>
</dbReference>
<evidence type="ECO:0000256" key="2">
    <source>
        <dbReference type="SAM" id="SignalP"/>
    </source>
</evidence>
<dbReference type="InterPro" id="IPR001119">
    <property type="entry name" value="SLH_dom"/>
</dbReference>
<dbReference type="PROSITE" id="PS51272">
    <property type="entry name" value="SLH"/>
    <property type="match status" value="2"/>
</dbReference>
<organism evidence="4 5">
    <name type="scientific">Thermobacillus xylanilyticus</name>
    <dbReference type="NCBI Taxonomy" id="76633"/>
    <lineage>
        <taxon>Bacteria</taxon>
        <taxon>Bacillati</taxon>
        <taxon>Bacillota</taxon>
        <taxon>Bacilli</taxon>
        <taxon>Bacillales</taxon>
        <taxon>Paenibacillaceae</taxon>
        <taxon>Thermobacillus</taxon>
    </lineage>
</organism>
<dbReference type="RefSeq" id="WP_213483148.1">
    <property type="nucleotide sequence ID" value="NZ_CAJRAY010000005.1"/>
</dbReference>